<comment type="caution">
    <text evidence="2">The sequence shown here is derived from an EMBL/GenBank/DDBJ whole genome shotgun (WGS) entry which is preliminary data.</text>
</comment>
<evidence type="ECO:0000313" key="3">
    <source>
        <dbReference type="Proteomes" id="UP001501729"/>
    </source>
</evidence>
<evidence type="ECO:0000313" key="2">
    <source>
        <dbReference type="EMBL" id="GAA5047502.1"/>
    </source>
</evidence>
<reference evidence="2 3" key="1">
    <citation type="journal article" date="2019" name="Int. J. Syst. Evol. Microbiol.">
        <title>The Global Catalogue of Microorganisms (GCM) 10K type strain sequencing project: providing services to taxonomists for standard genome sequencing and annotation.</title>
        <authorList>
            <consortium name="The Broad Institute Genomics Platform"/>
            <consortium name="The Broad Institute Genome Sequencing Center for Infectious Disease"/>
            <person name="Wu L."/>
            <person name="Ma J."/>
        </authorList>
    </citation>
    <scope>NUCLEOTIDE SEQUENCE [LARGE SCALE GENOMIC DNA]</scope>
    <source>
        <strain evidence="2 3">JCM 17504</strain>
    </source>
</reference>
<dbReference type="InterPro" id="IPR015943">
    <property type="entry name" value="WD40/YVTN_repeat-like_dom_sf"/>
</dbReference>
<accession>A0AAV3UG38</accession>
<dbReference type="AlphaFoldDB" id="A0AAV3UG38"/>
<dbReference type="SUPFAM" id="SSF50998">
    <property type="entry name" value="Quinoprotein alcohol dehydrogenase-like"/>
    <property type="match status" value="1"/>
</dbReference>
<proteinExistence type="predicted"/>
<gene>
    <name evidence="2" type="ORF">GCM10025751_18160</name>
</gene>
<dbReference type="RefSeq" id="WP_227776576.1">
    <property type="nucleotide sequence ID" value="NZ_BAABKX010000001.1"/>
</dbReference>
<evidence type="ECO:0000256" key="1">
    <source>
        <dbReference type="SAM" id="MobiDB-lite"/>
    </source>
</evidence>
<keyword evidence="3" id="KW-1185">Reference proteome</keyword>
<dbReference type="EMBL" id="BAABKX010000001">
    <property type="protein sequence ID" value="GAA5047502.1"/>
    <property type="molecule type" value="Genomic_DNA"/>
</dbReference>
<feature type="region of interest" description="Disordered" evidence="1">
    <location>
        <begin position="40"/>
        <end position="59"/>
    </location>
</feature>
<name>A0AAV3UG38_9EURY</name>
<dbReference type="GeneID" id="68612410"/>
<protein>
    <recommendedName>
        <fullName evidence="4">PQQ-like domain-containing protein</fullName>
    </recommendedName>
</protein>
<evidence type="ECO:0008006" key="4">
    <source>
        <dbReference type="Google" id="ProtNLM"/>
    </source>
</evidence>
<dbReference type="Proteomes" id="UP001501729">
    <property type="component" value="Unassembled WGS sequence"/>
</dbReference>
<sequence length="59" mass="6726">MQLSKQLDCDDTGTAGLFALDTETGETKWHRDGNRPVYADDHLYVATETEPRRSTRRAE</sequence>
<organism evidence="2 3">
    <name type="scientific">Haladaptatus pallidirubidus</name>
    <dbReference type="NCBI Taxonomy" id="1008152"/>
    <lineage>
        <taxon>Archaea</taxon>
        <taxon>Methanobacteriati</taxon>
        <taxon>Methanobacteriota</taxon>
        <taxon>Stenosarchaea group</taxon>
        <taxon>Halobacteria</taxon>
        <taxon>Halobacteriales</taxon>
        <taxon>Haladaptataceae</taxon>
        <taxon>Haladaptatus</taxon>
    </lineage>
</organism>
<dbReference type="Gene3D" id="2.130.10.10">
    <property type="entry name" value="YVTN repeat-like/Quinoprotein amine dehydrogenase"/>
    <property type="match status" value="1"/>
</dbReference>
<dbReference type="InterPro" id="IPR011047">
    <property type="entry name" value="Quinoprotein_ADH-like_sf"/>
</dbReference>